<dbReference type="InterPro" id="IPR008991">
    <property type="entry name" value="Translation_prot_SH3-like_sf"/>
</dbReference>
<gene>
    <name evidence="5 8" type="primary">rplX</name>
    <name evidence="8" type="ORF">H8718_08970</name>
</gene>
<dbReference type="PROSITE" id="PS01108">
    <property type="entry name" value="RIBOSOMAL_L24"/>
    <property type="match status" value="1"/>
</dbReference>
<dbReference type="Gene3D" id="2.30.30.30">
    <property type="match status" value="1"/>
</dbReference>
<dbReference type="InterPro" id="IPR014722">
    <property type="entry name" value="Rib_uL2_dom2"/>
</dbReference>
<feature type="domain" description="KOW" evidence="7">
    <location>
        <begin position="4"/>
        <end position="31"/>
    </location>
</feature>
<keyword evidence="9" id="KW-1185">Reference proteome</keyword>
<accession>A0A926EHE4</accession>
<organism evidence="8 9">
    <name type="scientific">Zhenhengia yiwuensis</name>
    <dbReference type="NCBI Taxonomy" id="2763666"/>
    <lineage>
        <taxon>Bacteria</taxon>
        <taxon>Bacillati</taxon>
        <taxon>Bacillota</taxon>
        <taxon>Clostridia</taxon>
        <taxon>Lachnospirales</taxon>
        <taxon>Lachnospiraceae</taxon>
        <taxon>Zhenhengia</taxon>
    </lineage>
</organism>
<dbReference type="GO" id="GO:1990904">
    <property type="term" value="C:ribonucleoprotein complex"/>
    <property type="evidence" value="ECO:0007669"/>
    <property type="project" value="UniProtKB-KW"/>
</dbReference>
<evidence type="ECO:0000256" key="1">
    <source>
        <dbReference type="ARBA" id="ARBA00010618"/>
    </source>
</evidence>
<dbReference type="SMART" id="SM00739">
    <property type="entry name" value="KOW"/>
    <property type="match status" value="1"/>
</dbReference>
<evidence type="ECO:0000256" key="4">
    <source>
        <dbReference type="ARBA" id="ARBA00035206"/>
    </source>
</evidence>
<keyword evidence="5" id="KW-0699">rRNA-binding</keyword>
<dbReference type="AlphaFoldDB" id="A0A926EHE4"/>
<protein>
    <recommendedName>
        <fullName evidence="4 5">Large ribosomal subunit protein uL24</fullName>
    </recommendedName>
</protein>
<dbReference type="Pfam" id="PF17136">
    <property type="entry name" value="ribosomal_L24"/>
    <property type="match status" value="1"/>
</dbReference>
<dbReference type="Pfam" id="PF00467">
    <property type="entry name" value="KOW"/>
    <property type="match status" value="1"/>
</dbReference>
<dbReference type="InterPro" id="IPR041988">
    <property type="entry name" value="Ribosomal_uL24_KOW"/>
</dbReference>
<dbReference type="PANTHER" id="PTHR12903">
    <property type="entry name" value="MITOCHONDRIAL RIBOSOMAL PROTEIN L24"/>
    <property type="match status" value="1"/>
</dbReference>
<dbReference type="InterPro" id="IPR005825">
    <property type="entry name" value="Ribosomal_uL24_CS"/>
</dbReference>
<dbReference type="CDD" id="cd06089">
    <property type="entry name" value="KOW_RPL26"/>
    <property type="match status" value="1"/>
</dbReference>
<name>A0A926EHE4_9FIRM</name>
<dbReference type="GO" id="GO:0019843">
    <property type="term" value="F:rRNA binding"/>
    <property type="evidence" value="ECO:0007669"/>
    <property type="project" value="UniProtKB-UniRule"/>
</dbReference>
<dbReference type="Proteomes" id="UP000655830">
    <property type="component" value="Unassembled WGS sequence"/>
</dbReference>
<dbReference type="InterPro" id="IPR003256">
    <property type="entry name" value="Ribosomal_uL24"/>
</dbReference>
<dbReference type="SUPFAM" id="SSF50104">
    <property type="entry name" value="Translation proteins SH3-like domain"/>
    <property type="match status" value="1"/>
</dbReference>
<evidence type="ECO:0000259" key="7">
    <source>
        <dbReference type="SMART" id="SM00739"/>
    </source>
</evidence>
<proteinExistence type="inferred from homology"/>
<comment type="function">
    <text evidence="5">One of the proteins that surrounds the polypeptide exit tunnel on the outside of the subunit.</text>
</comment>
<dbReference type="RefSeq" id="WP_177670714.1">
    <property type="nucleotide sequence ID" value="NZ_JACRSY010000012.1"/>
</dbReference>
<reference evidence="8" key="1">
    <citation type="submission" date="2020-08" db="EMBL/GenBank/DDBJ databases">
        <title>Genome public.</title>
        <authorList>
            <person name="Liu C."/>
            <person name="Sun Q."/>
        </authorList>
    </citation>
    <scope>NUCLEOTIDE SEQUENCE</scope>
    <source>
        <strain evidence="8">NSJ-12</strain>
    </source>
</reference>
<dbReference type="GO" id="GO:0005840">
    <property type="term" value="C:ribosome"/>
    <property type="evidence" value="ECO:0007669"/>
    <property type="project" value="UniProtKB-KW"/>
</dbReference>
<evidence type="ECO:0000256" key="6">
    <source>
        <dbReference type="RuleBase" id="RU003477"/>
    </source>
</evidence>
<keyword evidence="5" id="KW-0694">RNA-binding</keyword>
<evidence type="ECO:0000256" key="5">
    <source>
        <dbReference type="HAMAP-Rule" id="MF_01326"/>
    </source>
</evidence>
<comment type="similarity">
    <text evidence="1 5 6">Belongs to the universal ribosomal protein uL24 family.</text>
</comment>
<dbReference type="EMBL" id="JACRSY010000012">
    <property type="protein sequence ID" value="MBC8579661.1"/>
    <property type="molecule type" value="Genomic_DNA"/>
</dbReference>
<dbReference type="GO" id="GO:0003735">
    <property type="term" value="F:structural constituent of ribosome"/>
    <property type="evidence" value="ECO:0007669"/>
    <property type="project" value="InterPro"/>
</dbReference>
<comment type="caution">
    <text evidence="8">The sequence shown here is derived from an EMBL/GenBank/DDBJ whole genome shotgun (WGS) entry which is preliminary data.</text>
</comment>
<evidence type="ECO:0000256" key="2">
    <source>
        <dbReference type="ARBA" id="ARBA00022980"/>
    </source>
</evidence>
<dbReference type="InterPro" id="IPR005824">
    <property type="entry name" value="KOW"/>
</dbReference>
<sequence>MKTKLRKGDRVIVIAGKDKGKEGNITFIDRKHGRVLVDGVNQGFKHQKPNAMGQGGRVEKEFPIHISNVAYSLNGAPARLGVEIKDDKKVRVAITKNGRTVID</sequence>
<dbReference type="GO" id="GO:0006412">
    <property type="term" value="P:translation"/>
    <property type="evidence" value="ECO:0007669"/>
    <property type="project" value="UniProtKB-UniRule"/>
</dbReference>
<keyword evidence="3 5" id="KW-0687">Ribonucleoprotein</keyword>
<evidence type="ECO:0000256" key="3">
    <source>
        <dbReference type="ARBA" id="ARBA00023274"/>
    </source>
</evidence>
<dbReference type="InterPro" id="IPR057264">
    <property type="entry name" value="Ribosomal_uL24_C"/>
</dbReference>
<keyword evidence="2 5" id="KW-0689">Ribosomal protein</keyword>
<evidence type="ECO:0000313" key="8">
    <source>
        <dbReference type="EMBL" id="MBC8579661.1"/>
    </source>
</evidence>
<comment type="subunit">
    <text evidence="5">Part of the 50S ribosomal subunit.</text>
</comment>
<comment type="function">
    <text evidence="5">One of two assembly initiator proteins, it binds directly to the 5'-end of the 23S rRNA, where it nucleates assembly of the 50S subunit.</text>
</comment>
<dbReference type="NCBIfam" id="TIGR01079">
    <property type="entry name" value="rplX_bact"/>
    <property type="match status" value="1"/>
</dbReference>
<dbReference type="HAMAP" id="MF_01326_B">
    <property type="entry name" value="Ribosomal_uL24_B"/>
    <property type="match status" value="1"/>
</dbReference>
<evidence type="ECO:0000313" key="9">
    <source>
        <dbReference type="Proteomes" id="UP000655830"/>
    </source>
</evidence>